<proteinExistence type="predicted"/>
<reference evidence="1 2" key="1">
    <citation type="submission" date="2005-07" db="EMBL/GenBank/DDBJ databases">
        <authorList>
            <person name="Mural R.J."/>
            <person name="Li P.W."/>
            <person name="Adams M.D."/>
            <person name="Amanatides P.G."/>
            <person name="Baden-Tillson H."/>
            <person name="Barnstead M."/>
            <person name="Chin S.H."/>
            <person name="Dew I."/>
            <person name="Evans C.A."/>
            <person name="Ferriera S."/>
            <person name="Flanigan M."/>
            <person name="Fosler C."/>
            <person name="Glodek A."/>
            <person name="Gu Z."/>
            <person name="Holt R.A."/>
            <person name="Jennings D."/>
            <person name="Kraft C.L."/>
            <person name="Lu F."/>
            <person name="Nguyen T."/>
            <person name="Nusskern D.R."/>
            <person name="Pfannkoch C.M."/>
            <person name="Sitter C."/>
            <person name="Sutton G.G."/>
            <person name="Venter J.C."/>
            <person name="Wang Z."/>
            <person name="Woodage T."/>
            <person name="Zheng X.H."/>
            <person name="Zhong F."/>
        </authorList>
    </citation>
    <scope>NUCLEOTIDE SEQUENCE [LARGE SCALE GENOMIC DNA]</scope>
    <source>
        <strain>BN</strain>
        <strain evidence="2">Sprague-Dawley</strain>
    </source>
</reference>
<protein>
    <submittedName>
        <fullName evidence="1">RCG36977</fullName>
    </submittedName>
</protein>
<evidence type="ECO:0000313" key="2">
    <source>
        <dbReference type="Proteomes" id="UP000234681"/>
    </source>
</evidence>
<dbReference type="AlphaFoldDB" id="A6HTQ6"/>
<feature type="non-terminal residue" evidence="1">
    <location>
        <position position="123"/>
    </location>
</feature>
<name>A6HTQ6_RAT</name>
<gene>
    <name evidence="1" type="ORF">rCG_36977</name>
</gene>
<evidence type="ECO:0000313" key="1">
    <source>
        <dbReference type="EMBL" id="EDM02269.1"/>
    </source>
</evidence>
<dbReference type="Proteomes" id="UP000234681">
    <property type="component" value="Chromosome 15"/>
</dbReference>
<dbReference type="EMBL" id="CH473951">
    <property type="protein sequence ID" value="EDM02269.1"/>
    <property type="molecule type" value="Genomic_DNA"/>
</dbReference>
<accession>A6HTQ6</accession>
<organism evidence="1 2">
    <name type="scientific">Rattus norvegicus</name>
    <name type="common">Rat</name>
    <dbReference type="NCBI Taxonomy" id="10116"/>
    <lineage>
        <taxon>Eukaryota</taxon>
        <taxon>Metazoa</taxon>
        <taxon>Chordata</taxon>
        <taxon>Craniata</taxon>
        <taxon>Vertebrata</taxon>
        <taxon>Euteleostomi</taxon>
        <taxon>Mammalia</taxon>
        <taxon>Eutheria</taxon>
        <taxon>Euarchontoglires</taxon>
        <taxon>Glires</taxon>
        <taxon>Rodentia</taxon>
        <taxon>Myomorpha</taxon>
        <taxon>Muroidea</taxon>
        <taxon>Muridae</taxon>
        <taxon>Murinae</taxon>
        <taxon>Rattus</taxon>
    </lineage>
</organism>
<sequence>MTPASMKASPKHMHQHHALLWPTGTTQDLAIHRHGIRRGDERLLAALGLVLLGLLLGQRRVERHLHHGAAWGALGGGGGGGGEGWGRGWQDPGCGCSLVGRAQGTTLQRRSELRDSSSGSVQR</sequence>